<accession>A0A1F8DLF0</accession>
<evidence type="ECO:0000256" key="4">
    <source>
        <dbReference type="ARBA" id="ARBA00023125"/>
    </source>
</evidence>
<proteinExistence type="inferred from homology"/>
<keyword evidence="5 8" id="KW-0804">Transcription</keyword>
<organism evidence="12 13">
    <name type="scientific">Candidatus Wolfebacteria bacterium GWA1_42_9</name>
    <dbReference type="NCBI Taxonomy" id="1802553"/>
    <lineage>
        <taxon>Bacteria</taxon>
        <taxon>Candidatus Wolfeibacteriota</taxon>
    </lineage>
</organism>
<feature type="domain" description="Transcription elongation factor GreA/GreB N-terminal" evidence="11">
    <location>
        <begin position="4"/>
        <end position="73"/>
    </location>
</feature>
<dbReference type="SUPFAM" id="SSF54534">
    <property type="entry name" value="FKBP-like"/>
    <property type="match status" value="1"/>
</dbReference>
<dbReference type="InterPro" id="IPR022691">
    <property type="entry name" value="Tscrpt_elong_fac_GreA/B_N"/>
</dbReference>
<dbReference type="Pfam" id="PF03449">
    <property type="entry name" value="GreA_GreB_N"/>
    <property type="match status" value="1"/>
</dbReference>
<keyword evidence="12" id="KW-0251">Elongation factor</keyword>
<evidence type="ECO:0000313" key="13">
    <source>
        <dbReference type="Proteomes" id="UP000178303"/>
    </source>
</evidence>
<dbReference type="AlphaFoldDB" id="A0A1F8DLF0"/>
<dbReference type="GO" id="GO:0006354">
    <property type="term" value="P:DNA-templated transcription elongation"/>
    <property type="evidence" value="ECO:0007669"/>
    <property type="project" value="TreeGrafter"/>
</dbReference>
<dbReference type="Gene3D" id="1.10.287.180">
    <property type="entry name" value="Transcription elongation factor, GreA/GreB, N-terminal domain"/>
    <property type="match status" value="1"/>
</dbReference>
<evidence type="ECO:0000259" key="10">
    <source>
        <dbReference type="Pfam" id="PF01272"/>
    </source>
</evidence>
<protein>
    <recommendedName>
        <fullName evidence="2 8">Transcription elongation factor GreA</fullName>
    </recommendedName>
    <alternativeName>
        <fullName evidence="7 8">Transcript cleavage factor GreA</fullName>
    </alternativeName>
</protein>
<dbReference type="PANTHER" id="PTHR30437:SF4">
    <property type="entry name" value="TRANSCRIPTION ELONGATION FACTOR GREA"/>
    <property type="match status" value="1"/>
</dbReference>
<dbReference type="FunFam" id="3.10.50.30:FF:000001">
    <property type="entry name" value="Transcription elongation factor GreA"/>
    <property type="match status" value="1"/>
</dbReference>
<sequence length="153" mass="17434">MTEYLSKEKIEELKKHLQELKTTRRFEVADKLKRAKEHGDLSENFEYAQAKDDQERLEREIFDLENLIKNAKIITKSRNKNIVSVGMTVTLKQDGKTISSYTIVGSQESDPVNKKISNVSPIGKALIGKKIGDKVKVKTPKGTEIDFEILKID</sequence>
<name>A0A1F8DLF0_9BACT</name>
<dbReference type="InterPro" id="IPR023459">
    <property type="entry name" value="Tscrpt_elong_fac_GreA/B_fam"/>
</dbReference>
<dbReference type="InterPro" id="IPR036953">
    <property type="entry name" value="GreA/GreB_C_sf"/>
</dbReference>
<keyword evidence="4 8" id="KW-0238">DNA-binding</keyword>
<dbReference type="GO" id="GO:0032784">
    <property type="term" value="P:regulation of DNA-templated transcription elongation"/>
    <property type="evidence" value="ECO:0007669"/>
    <property type="project" value="UniProtKB-UniRule"/>
</dbReference>
<evidence type="ECO:0000256" key="1">
    <source>
        <dbReference type="ARBA" id="ARBA00008213"/>
    </source>
</evidence>
<evidence type="ECO:0000256" key="8">
    <source>
        <dbReference type="HAMAP-Rule" id="MF_00105"/>
    </source>
</evidence>
<evidence type="ECO:0000259" key="11">
    <source>
        <dbReference type="Pfam" id="PF03449"/>
    </source>
</evidence>
<keyword evidence="8" id="KW-0175">Coiled coil</keyword>
<dbReference type="Gene3D" id="3.10.50.30">
    <property type="entry name" value="Transcription elongation factor, GreA/GreB, C-terminal domain"/>
    <property type="match status" value="1"/>
</dbReference>
<dbReference type="InterPro" id="IPR018151">
    <property type="entry name" value="TF_GreA/GreB_CS"/>
</dbReference>
<dbReference type="GO" id="GO:0003746">
    <property type="term" value="F:translation elongation factor activity"/>
    <property type="evidence" value="ECO:0007669"/>
    <property type="project" value="UniProtKB-KW"/>
</dbReference>
<dbReference type="PIRSF" id="PIRSF006092">
    <property type="entry name" value="GreA_GreB"/>
    <property type="match status" value="1"/>
</dbReference>
<dbReference type="SUPFAM" id="SSF46557">
    <property type="entry name" value="GreA transcript cleavage protein, N-terminal domain"/>
    <property type="match status" value="1"/>
</dbReference>
<evidence type="ECO:0000313" key="12">
    <source>
        <dbReference type="EMBL" id="OGM89453.1"/>
    </source>
</evidence>
<dbReference type="EMBL" id="MGIN01000022">
    <property type="protein sequence ID" value="OGM89453.1"/>
    <property type="molecule type" value="Genomic_DNA"/>
</dbReference>
<dbReference type="FunFam" id="1.10.287.180:FF:000001">
    <property type="entry name" value="Transcription elongation factor GreA"/>
    <property type="match status" value="1"/>
</dbReference>
<evidence type="ECO:0000256" key="7">
    <source>
        <dbReference type="ARBA" id="ARBA00030776"/>
    </source>
</evidence>
<dbReference type="NCBIfam" id="NF001263">
    <property type="entry name" value="PRK00226.1-4"/>
    <property type="match status" value="1"/>
</dbReference>
<dbReference type="GO" id="GO:0070063">
    <property type="term" value="F:RNA polymerase binding"/>
    <property type="evidence" value="ECO:0007669"/>
    <property type="project" value="InterPro"/>
</dbReference>
<evidence type="ECO:0000256" key="3">
    <source>
        <dbReference type="ARBA" id="ARBA00023015"/>
    </source>
</evidence>
<dbReference type="Pfam" id="PF01272">
    <property type="entry name" value="GreA_GreB"/>
    <property type="match status" value="1"/>
</dbReference>
<dbReference type="NCBIfam" id="TIGR01462">
    <property type="entry name" value="greA"/>
    <property type="match status" value="1"/>
</dbReference>
<evidence type="ECO:0000256" key="5">
    <source>
        <dbReference type="ARBA" id="ARBA00023163"/>
    </source>
</evidence>
<dbReference type="InterPro" id="IPR028624">
    <property type="entry name" value="Tscrpt_elong_fac_GreA/B"/>
</dbReference>
<evidence type="ECO:0000256" key="9">
    <source>
        <dbReference type="RuleBase" id="RU000556"/>
    </source>
</evidence>
<feature type="domain" description="Transcription elongation factor GreA/GreB C-terminal" evidence="10">
    <location>
        <begin position="80"/>
        <end position="152"/>
    </location>
</feature>
<dbReference type="Proteomes" id="UP000178303">
    <property type="component" value="Unassembled WGS sequence"/>
</dbReference>
<keyword evidence="12" id="KW-0648">Protein biosynthesis</keyword>
<dbReference type="PANTHER" id="PTHR30437">
    <property type="entry name" value="TRANSCRIPTION ELONGATION FACTOR GREA"/>
    <property type="match status" value="1"/>
</dbReference>
<reference evidence="12 13" key="1">
    <citation type="journal article" date="2016" name="Nat. Commun.">
        <title>Thousands of microbial genomes shed light on interconnected biogeochemical processes in an aquifer system.</title>
        <authorList>
            <person name="Anantharaman K."/>
            <person name="Brown C.T."/>
            <person name="Hug L.A."/>
            <person name="Sharon I."/>
            <person name="Castelle C.J."/>
            <person name="Probst A.J."/>
            <person name="Thomas B.C."/>
            <person name="Singh A."/>
            <person name="Wilkins M.J."/>
            <person name="Karaoz U."/>
            <person name="Brodie E.L."/>
            <person name="Williams K.H."/>
            <person name="Hubbard S.S."/>
            <person name="Banfield J.F."/>
        </authorList>
    </citation>
    <scope>NUCLEOTIDE SEQUENCE [LARGE SCALE GENOMIC DNA]</scope>
</reference>
<evidence type="ECO:0000256" key="2">
    <source>
        <dbReference type="ARBA" id="ARBA00013729"/>
    </source>
</evidence>
<dbReference type="InterPro" id="IPR006359">
    <property type="entry name" value="Tscrpt_elong_fac_GreA"/>
</dbReference>
<dbReference type="PROSITE" id="PS00830">
    <property type="entry name" value="GREAB_2"/>
    <property type="match status" value="1"/>
</dbReference>
<keyword evidence="3 8" id="KW-0805">Transcription regulation</keyword>
<feature type="coiled-coil region" evidence="8">
    <location>
        <begin position="47"/>
        <end position="74"/>
    </location>
</feature>
<comment type="caution">
    <text evidence="12">The sequence shown here is derived from an EMBL/GenBank/DDBJ whole genome shotgun (WGS) entry which is preliminary data.</text>
</comment>
<dbReference type="InterPro" id="IPR001437">
    <property type="entry name" value="Tscrpt_elong_fac_GreA/B_C"/>
</dbReference>
<comment type="function">
    <text evidence="6 8 9">Necessary for efficient RNA polymerase transcription elongation past template-encoded arresting sites. The arresting sites in DNA have the property of trapping a certain fraction of elongating RNA polymerases that pass through, resulting in locked ternary complexes. Cleavage of the nascent transcript by cleavage factors such as GreA or GreB allows the resumption of elongation from the new 3'terminus. GreA releases sequences of 2 to 3 nucleotides.</text>
</comment>
<dbReference type="HAMAP" id="MF_00105">
    <property type="entry name" value="GreA_GreB"/>
    <property type="match status" value="1"/>
</dbReference>
<evidence type="ECO:0000256" key="6">
    <source>
        <dbReference type="ARBA" id="ARBA00024916"/>
    </source>
</evidence>
<comment type="similarity">
    <text evidence="1 8 9">Belongs to the GreA/GreB family.</text>
</comment>
<gene>
    <name evidence="8" type="primary">greA</name>
    <name evidence="12" type="ORF">A2108_01915</name>
</gene>
<dbReference type="GO" id="GO:0003677">
    <property type="term" value="F:DNA binding"/>
    <property type="evidence" value="ECO:0007669"/>
    <property type="project" value="UniProtKB-UniRule"/>
</dbReference>
<dbReference type="InterPro" id="IPR036805">
    <property type="entry name" value="Tscrpt_elong_fac_GreA/B_N_sf"/>
</dbReference>